<dbReference type="OrthoDB" id="10683344at2759"/>
<evidence type="ECO:0000256" key="1">
    <source>
        <dbReference type="SAM" id="Phobius"/>
    </source>
</evidence>
<keyword evidence="3" id="KW-1185">Reference proteome</keyword>
<protein>
    <recommendedName>
        <fullName evidence="4">Extracellular matrix-binding ebh</fullName>
    </recommendedName>
</protein>
<dbReference type="VEuPathDB" id="PiroplasmaDB:BOVATA_044320"/>
<dbReference type="GeneID" id="39876709"/>
<keyword evidence="1" id="KW-1133">Transmembrane helix</keyword>
<dbReference type="Proteomes" id="UP000236319">
    <property type="component" value="Unassembled WGS sequence"/>
</dbReference>
<dbReference type="EMBL" id="BDSA01000009">
    <property type="protein sequence ID" value="GBE62939.1"/>
    <property type="molecule type" value="Genomic_DNA"/>
</dbReference>
<feature type="transmembrane region" description="Helical" evidence="1">
    <location>
        <begin position="1706"/>
        <end position="1729"/>
    </location>
</feature>
<evidence type="ECO:0000313" key="3">
    <source>
        <dbReference type="Proteomes" id="UP000236319"/>
    </source>
</evidence>
<organism evidence="2 3">
    <name type="scientific">Babesia ovata</name>
    <dbReference type="NCBI Taxonomy" id="189622"/>
    <lineage>
        <taxon>Eukaryota</taxon>
        <taxon>Sar</taxon>
        <taxon>Alveolata</taxon>
        <taxon>Apicomplexa</taxon>
        <taxon>Aconoidasida</taxon>
        <taxon>Piroplasmida</taxon>
        <taxon>Babesiidae</taxon>
        <taxon>Babesia</taxon>
    </lineage>
</organism>
<dbReference type="SUPFAM" id="SSF58113">
    <property type="entry name" value="Apolipoprotein A-I"/>
    <property type="match status" value="1"/>
</dbReference>
<name>A0A2H6KIY3_9APIC</name>
<accession>A0A2H6KIY3</accession>
<proteinExistence type="predicted"/>
<gene>
    <name evidence="2" type="ORF">BOVATA_044320</name>
</gene>
<comment type="caution">
    <text evidence="2">The sequence shown here is derived from an EMBL/GenBank/DDBJ whole genome shotgun (WGS) entry which is preliminary data.</text>
</comment>
<dbReference type="RefSeq" id="XP_028869182.1">
    <property type="nucleotide sequence ID" value="XM_029013349.1"/>
</dbReference>
<evidence type="ECO:0008006" key="4">
    <source>
        <dbReference type="Google" id="ProtNLM"/>
    </source>
</evidence>
<keyword evidence="1" id="KW-0812">Transmembrane</keyword>
<keyword evidence="1" id="KW-0472">Membrane</keyword>
<reference evidence="2 3" key="1">
    <citation type="journal article" date="2017" name="BMC Genomics">
        <title>Whole-genome assembly of Babesia ovata and comparative genomics between closely related pathogens.</title>
        <authorList>
            <person name="Yamagishi J."/>
            <person name="Asada M."/>
            <person name="Hakimi H."/>
            <person name="Tanaka T.Q."/>
            <person name="Sugimoto C."/>
            <person name="Kawazu S."/>
        </authorList>
    </citation>
    <scope>NUCLEOTIDE SEQUENCE [LARGE SCALE GENOMIC DNA]</scope>
    <source>
        <strain evidence="2 3">Miyake</strain>
    </source>
</reference>
<sequence>MTLCSGLEKFLGYQETSKGYDGTGIVYSDLDRLCDGVMSFLHGVLESVRDDDNVKTYDTKRLFNDLPASISKLMHKGSNKFQEAITQVSEALGAWSGELERRTDALRDKLTTVSTSKIDIFNSALNDLNNGQPEHVANHLDTCIIRAKELDNAFKEAEEKYNNLDPGLRQKLKDHMHRAKLEVAKFVAAASDDPLKAVVETAGRRLGTLETRVKDHIFHSVKGMQRKIDEEFKNKIQDPITKVKEDLTLVKSNLDTWIDRANDVFAAAFKKVEKIMKVLAGKEGDSEPKKRDAVTTAAYKLQKRADSLRESYELARSQVLDAASKAQQAVDGLTTELKTDLANLKQGITKAVTDYAKGYVGKVREQVEKIRGRTERTETTGLQGFVQHVRDTYANGFKKGEKGFEQKVEGWLDGILEGDTVKEHIKGYAEHTNNSGRFRNGFTTVDEITPKIKDRIMEAIRGDIHTAQSEITELNDKIGDNVKKAYDCMIAFAALLDGGIKGQKRIKATDIVMKIRKDVVSNENGNYEEYQLTRAVDVSIAALVATVNQACNELQLFTGYDGGEQSEIQKVDISYEAAKGLWSNLNDALNGGTSHTLHMSNLSVDIADKLETTINDKVEHCFQMSHPDSGDAGDGIDLGRLAKQYNWQKRHAVDGRWKRMNETIPLLVLTNAKSNGETYISVAEEIAGLHSEFDTAFKAFIQAVERLIKKDNGATQNSLYHYLADLNSIVTENKVCSLESDVTGQAHGLQKIYRDLVKILGNSKVPKPNPDGNITTIVKNAEEFYKTIATQADKVFTDLQSYVTTQVQNATADIQDEAKKQYHGKIHPMFESMKANVSAHVKDINNTIDDDLKSGVKGLLRQVMDHANTGTKSRNNKLDKLKQYTNPKDHESVKNLSNDLREYLKPIVNHVENEAMTPGTPGAKGPASEKQENKVSRKVNEIHGHVGQLLGHLKKNGERKYNYDHDFVKLFQELKTSVSSLSPPTFDGYNNALLSDAIKAGINGFNKELDKAYVNAYAGKEIKTWTEKDGDGRKAAKILVTIMKLLDDDLTDLRHECKNGWKEKRICLVSKPNKPNPLGAFFQDCGYRVSKLEEPYEGELRCQHEMRGGDVFGKLVASLQDVNKIAHLVKCPSFKEITDDVNIIDLLKCLTSHVSEYYQSCHIQIQKSKRYPCSVRDICVWLSGLPHTAVYGKIDGHCDKLLNQEDEATNTFPNQADTVMKRSLDYLHGNIKTLCHLAPKILVSIQGHGSGLNHAAYPYACCLENNHGQFYYPGDPSSLLDMLKDMCSRLLRALCFLYQQCRYTASDGNGWRECQYGYRVGTYQWVCGKSSSEPNTQPKCQPNSEPNGQPKCLPKSPLQAHLMDGLPGFMPHKFTAVGCQPMCSTCPKGSLVGQCITPMGFADLATAGSITGRGEDLIYLLGTLCKNGGSVLCELVHSLQCISPSPPKGLAEMFSYFCNVMQKSYGSLYGHEDTFKGEIDSAINNSFPFRTSLHNDYQPSDLTAKIKELCGPEGKHTAVLLDKSHCDLWSISQNSSTVDLRDCPLKNTTCAPYLKALCHDACHTYPQKHKALYLSWLCRLAWTFWDLLDQLLKAFNNISCQTYGCQCKCGFGKHGVTEEDTSQPPKVPTPPKTSCHCNSIVQCKGVMSTFYLYGFTFGMPKELMASGSKKTCDNFVKQLTRVLHKGYFKDLFDEIDNFIWAIRTPFSYLLLALWSLSLLYLLHIAVVRLDVLRIRSHLKSPSSHRIAAQSLLAAARVRALTNVKYFSP</sequence>
<evidence type="ECO:0000313" key="2">
    <source>
        <dbReference type="EMBL" id="GBE62939.1"/>
    </source>
</evidence>